<dbReference type="Gene3D" id="3.40.50.720">
    <property type="entry name" value="NAD(P)-binding Rossmann-like Domain"/>
    <property type="match status" value="1"/>
</dbReference>
<dbReference type="EMBL" id="WVBC01000030">
    <property type="protein sequence ID" value="NKT79036.1"/>
    <property type="molecule type" value="Genomic_DNA"/>
</dbReference>
<dbReference type="Proteomes" id="UP000608063">
    <property type="component" value="Unassembled WGS sequence"/>
</dbReference>
<dbReference type="Proteomes" id="UP000808906">
    <property type="component" value="Unassembled WGS sequence"/>
</dbReference>
<dbReference type="PANTHER" id="PTHR10668">
    <property type="entry name" value="PHYTOENE DEHYDROGENASE"/>
    <property type="match status" value="1"/>
</dbReference>
<dbReference type="InterPro" id="IPR036188">
    <property type="entry name" value="FAD/NAD-bd_sf"/>
</dbReference>
<evidence type="ECO:0000313" key="3">
    <source>
        <dbReference type="EMBL" id="NKW44281.1"/>
    </source>
</evidence>
<dbReference type="EMBL" id="WVDC01000018">
    <property type="protein sequence ID" value="NKW44281.1"/>
    <property type="molecule type" value="Genomic_DNA"/>
</dbReference>
<name>A0A9Q2SBP8_RHOHA</name>
<organism evidence="1 4">
    <name type="scientific">Rhodococcus hoagii</name>
    <name type="common">Corynebacterium equii</name>
    <dbReference type="NCBI Taxonomy" id="43767"/>
    <lineage>
        <taxon>Bacteria</taxon>
        <taxon>Bacillati</taxon>
        <taxon>Actinomycetota</taxon>
        <taxon>Actinomycetes</taxon>
        <taxon>Mycobacteriales</taxon>
        <taxon>Nocardiaceae</taxon>
        <taxon>Prescottella</taxon>
    </lineage>
</organism>
<evidence type="ECO:0000313" key="2">
    <source>
        <dbReference type="EMBL" id="NKT79036.1"/>
    </source>
</evidence>
<dbReference type="EMBL" id="WUXR01000020">
    <property type="protein sequence ID" value="MBM4568441.1"/>
    <property type="molecule type" value="Genomic_DNA"/>
</dbReference>
<dbReference type="Gene3D" id="3.50.50.60">
    <property type="entry name" value="FAD/NAD(P)-binding domain"/>
    <property type="match status" value="1"/>
</dbReference>
<gene>
    <name evidence="1" type="ORF">GS441_24400</name>
    <name evidence="2" type="ORF">GS882_13070</name>
    <name evidence="3" type="ORF">GS947_22620</name>
</gene>
<dbReference type="PANTHER" id="PTHR10668:SF105">
    <property type="entry name" value="DEHYDROGENASE-RELATED"/>
    <property type="match status" value="1"/>
</dbReference>
<comment type="caution">
    <text evidence="1">The sequence shown here is derived from an EMBL/GenBank/DDBJ whole genome shotgun (WGS) entry which is preliminary data.</text>
</comment>
<dbReference type="PRINTS" id="PR00419">
    <property type="entry name" value="ADXRDTASE"/>
</dbReference>
<dbReference type="Proteomes" id="UP000603463">
    <property type="component" value="Unassembled WGS sequence"/>
</dbReference>
<protein>
    <submittedName>
        <fullName evidence="1">FAD-dependent oxidoreductase</fullName>
    </submittedName>
</protein>
<sequence length="471" mass="49878">MTKGVVVGAGPNGLAAAVTLALRGVRVTVYEAADTIGGGTRTTERLAPGLLHDDCSAVHPMGVASPFFRSLDLAAHGLEWCYPEIDLAHPLDDAVAAVFVRSLEQTAGRLGPDGRAWAKLFGPIADRFDDIAAEVLRPIAHLPRHPIALAGFGIGALAPATLTARRWRTDQARALFTGVAAHAYYPLTRPTTAAAGLLMLGAGHRYGWPVAKGGSRAVTDALASLLRAHGGRIETGRRVRSLGELPRADVTLLDLSPTGVADLAGDLLPGRVARAYRRFRYGPAAFKLDLAVEGGVPWRDPACRRAGTVHVGGTLEEITAAERDVHRGRMPERPFVLVAQQYLADPSRSAGDVHPVWAYAHVPHGYPGDATEAILRQLERFAPGVRDRIVGAFARSATEMPRYNPNYVGGDIASGANDPVQMLSRPRIALDPYSTGIPGVYICSASTPPGGGVHGMGGHNAALSALRRLQR</sequence>
<accession>A0A9Q2SBP8</accession>
<reference evidence="1" key="1">
    <citation type="submission" date="2019-11" db="EMBL/GenBank/DDBJ databases">
        <title>Spread of Macrolides and rifampicin resistant Rhodococcus equi in clinical isolates in the USA.</title>
        <authorList>
            <person name="Alvarez-Narvaez S."/>
            <person name="Huber L."/>
            <person name="Cohen N.D."/>
            <person name="Slovis N."/>
            <person name="Greiter M."/>
            <person name="Giguere S."/>
            <person name="Hart K."/>
        </authorList>
    </citation>
    <scope>NUCLEOTIDE SEQUENCE</scope>
    <source>
        <strain evidence="1">Lh_17</strain>
    </source>
</reference>
<evidence type="ECO:0000313" key="4">
    <source>
        <dbReference type="Proteomes" id="UP000808906"/>
    </source>
</evidence>
<reference evidence="2" key="2">
    <citation type="journal article" date="2020" name="Environ. Microbiol.">
        <title>The novel and transferable erm(51) gene confers Macrolides, Lincosamides, and Streptogramins B (MLSB) resistance to clonal Rhodococcus equi in the environment.</title>
        <authorList>
            <person name="Huber L."/>
            <person name="Giguere S."/>
            <person name="Slovis N.M."/>
            <person name="Alvarez-Narvaez S."/>
            <person name="Hart K.A."/>
            <person name="Greiter M."/>
            <person name="Morris E.R.A."/>
            <person name="Cohen N.D."/>
        </authorList>
    </citation>
    <scope>NUCLEOTIDE SEQUENCE</scope>
    <source>
        <strain evidence="2">Lh_116_1</strain>
        <strain evidence="3">Lh_16_1</strain>
    </source>
</reference>
<dbReference type="Pfam" id="PF13450">
    <property type="entry name" value="NAD_binding_8"/>
    <property type="match status" value="1"/>
</dbReference>
<dbReference type="AlphaFoldDB" id="A0A9Q2SBP8"/>
<dbReference type="SUPFAM" id="SSF51905">
    <property type="entry name" value="FAD/NAD(P)-binding domain"/>
    <property type="match status" value="1"/>
</dbReference>
<evidence type="ECO:0000313" key="1">
    <source>
        <dbReference type="EMBL" id="MBM4568441.1"/>
    </source>
</evidence>
<proteinExistence type="predicted"/>
<dbReference type="RefSeq" id="WP_084962662.1">
    <property type="nucleotide sequence ID" value="NZ_CP095477.1"/>
</dbReference>